<dbReference type="OrthoDB" id="8909501at2"/>
<protein>
    <recommendedName>
        <fullName evidence="3">Roadblock/LAMTOR2 domain-containing protein</fullName>
    </recommendedName>
</protein>
<dbReference type="EMBL" id="FQUZ01000023">
    <property type="protein sequence ID" value="SHF45510.1"/>
    <property type="molecule type" value="Genomic_DNA"/>
</dbReference>
<evidence type="ECO:0008006" key="3">
    <source>
        <dbReference type="Google" id="ProtNLM"/>
    </source>
</evidence>
<dbReference type="AlphaFoldDB" id="A0A1M5BSX3"/>
<reference evidence="1 2" key="1">
    <citation type="submission" date="2016-11" db="EMBL/GenBank/DDBJ databases">
        <authorList>
            <person name="Jaros S."/>
            <person name="Januszkiewicz K."/>
            <person name="Wedrychowicz H."/>
        </authorList>
    </citation>
    <scope>NUCLEOTIDE SEQUENCE [LARGE SCALE GENOMIC DNA]</scope>
    <source>
        <strain evidence="1 2">DSM 16112</strain>
    </source>
</reference>
<keyword evidence="2" id="KW-1185">Reference proteome</keyword>
<evidence type="ECO:0000313" key="1">
    <source>
        <dbReference type="EMBL" id="SHF45510.1"/>
    </source>
</evidence>
<sequence>MTIGVRLREEVERMAQTPQFSGCALVEVDTGMVWHSAGRLQGLDQLGEAVSDYWRLNRRLAGAFTELGDLRISVFLHTKGRVTSMPCGSGMIIVALSEHQAPIDWGLWRTHTRLIESLVQQL</sequence>
<accession>A0A1M5BSX3</accession>
<dbReference type="RefSeq" id="WP_073356534.1">
    <property type="nucleotide sequence ID" value="NZ_FQUZ01000023.1"/>
</dbReference>
<evidence type="ECO:0000313" key="2">
    <source>
        <dbReference type="Proteomes" id="UP000184327"/>
    </source>
</evidence>
<proteinExistence type="predicted"/>
<gene>
    <name evidence="1" type="ORF">SAMN02745117_01980</name>
</gene>
<name>A0A1M5BSX3_9BURK</name>
<organism evidence="1 2">
    <name type="scientific">Lampropedia hyalina DSM 16112</name>
    <dbReference type="NCBI Taxonomy" id="1122156"/>
    <lineage>
        <taxon>Bacteria</taxon>
        <taxon>Pseudomonadati</taxon>
        <taxon>Pseudomonadota</taxon>
        <taxon>Betaproteobacteria</taxon>
        <taxon>Burkholderiales</taxon>
        <taxon>Comamonadaceae</taxon>
        <taxon>Lampropedia</taxon>
    </lineage>
</organism>
<dbReference type="STRING" id="1122156.SAMN02745117_01980"/>
<dbReference type="Proteomes" id="UP000184327">
    <property type="component" value="Unassembled WGS sequence"/>
</dbReference>